<evidence type="ECO:0000313" key="3">
    <source>
        <dbReference type="EMBL" id="OGK38886.1"/>
    </source>
</evidence>
<dbReference type="InterPro" id="IPR037914">
    <property type="entry name" value="SpoVT-AbrB_sf"/>
</dbReference>
<name>A0A1F7I687_9BACT</name>
<accession>A0A1F7I687</accession>
<sequence length="80" mass="8913">MQKIVSITSQGQVSIPQAFLRSLGINQATKAVLQINGNTLEIHPKGDFWSLESSLKSDIKLDDQALRKARQKFSTSWANK</sequence>
<comment type="caution">
    <text evidence="3">The sequence shown here is derived from an EMBL/GenBank/DDBJ whole genome shotgun (WGS) entry which is preliminary data.</text>
</comment>
<gene>
    <name evidence="3" type="ORF">A3F34_01530</name>
</gene>
<protein>
    <recommendedName>
        <fullName evidence="2">SpoVT-AbrB domain-containing protein</fullName>
    </recommendedName>
</protein>
<dbReference type="AlphaFoldDB" id="A0A1F7I687"/>
<evidence type="ECO:0000259" key="2">
    <source>
        <dbReference type="PROSITE" id="PS51740"/>
    </source>
</evidence>
<evidence type="ECO:0000256" key="1">
    <source>
        <dbReference type="PROSITE-ProRule" id="PRU01076"/>
    </source>
</evidence>
<proteinExistence type="predicted"/>
<dbReference type="SUPFAM" id="SSF89447">
    <property type="entry name" value="AbrB/MazE/MraZ-like"/>
    <property type="match status" value="1"/>
</dbReference>
<keyword evidence="1" id="KW-0238">DNA-binding</keyword>
<dbReference type="InterPro" id="IPR007159">
    <property type="entry name" value="SpoVT-AbrB_dom"/>
</dbReference>
<evidence type="ECO:0000313" key="4">
    <source>
        <dbReference type="Proteomes" id="UP000179024"/>
    </source>
</evidence>
<dbReference type="SMART" id="SM00966">
    <property type="entry name" value="SpoVT_AbrB"/>
    <property type="match status" value="1"/>
</dbReference>
<organism evidence="3 4">
    <name type="scientific">Candidatus Roizmanbacteria bacterium RIFCSPHIGHO2_12_FULL_44_10</name>
    <dbReference type="NCBI Taxonomy" id="1802054"/>
    <lineage>
        <taxon>Bacteria</taxon>
        <taxon>Candidatus Roizmaniibacteriota</taxon>
    </lineage>
</organism>
<dbReference type="Proteomes" id="UP000179024">
    <property type="component" value="Unassembled WGS sequence"/>
</dbReference>
<dbReference type="EMBL" id="MGAE01000039">
    <property type="protein sequence ID" value="OGK38886.1"/>
    <property type="molecule type" value="Genomic_DNA"/>
</dbReference>
<feature type="domain" description="SpoVT-AbrB" evidence="2">
    <location>
        <begin position="2"/>
        <end position="47"/>
    </location>
</feature>
<reference evidence="3 4" key="1">
    <citation type="journal article" date="2016" name="Nat. Commun.">
        <title>Thousands of microbial genomes shed light on interconnected biogeochemical processes in an aquifer system.</title>
        <authorList>
            <person name="Anantharaman K."/>
            <person name="Brown C.T."/>
            <person name="Hug L.A."/>
            <person name="Sharon I."/>
            <person name="Castelle C.J."/>
            <person name="Probst A.J."/>
            <person name="Thomas B.C."/>
            <person name="Singh A."/>
            <person name="Wilkins M.J."/>
            <person name="Karaoz U."/>
            <person name="Brodie E.L."/>
            <person name="Williams K.H."/>
            <person name="Hubbard S.S."/>
            <person name="Banfield J.F."/>
        </authorList>
    </citation>
    <scope>NUCLEOTIDE SEQUENCE [LARGE SCALE GENOMIC DNA]</scope>
</reference>
<dbReference type="PROSITE" id="PS51740">
    <property type="entry name" value="SPOVT_ABRB"/>
    <property type="match status" value="1"/>
</dbReference>
<dbReference type="GO" id="GO:0003677">
    <property type="term" value="F:DNA binding"/>
    <property type="evidence" value="ECO:0007669"/>
    <property type="project" value="UniProtKB-UniRule"/>
</dbReference>